<organism evidence="1 2">
    <name type="scientific">Paenibacillus thailandensis</name>
    <dbReference type="NCBI Taxonomy" id="393250"/>
    <lineage>
        <taxon>Bacteria</taxon>
        <taxon>Bacillati</taxon>
        <taxon>Bacillota</taxon>
        <taxon>Bacilli</taxon>
        <taxon>Bacillales</taxon>
        <taxon>Paenibacillaceae</taxon>
        <taxon>Paenibacillus</taxon>
    </lineage>
</organism>
<dbReference type="EMBL" id="JBHUMY010000023">
    <property type="protein sequence ID" value="MFD2662123.1"/>
    <property type="molecule type" value="Genomic_DNA"/>
</dbReference>
<reference evidence="2" key="1">
    <citation type="journal article" date="2019" name="Int. J. Syst. Evol. Microbiol.">
        <title>The Global Catalogue of Microorganisms (GCM) 10K type strain sequencing project: providing services to taxonomists for standard genome sequencing and annotation.</title>
        <authorList>
            <consortium name="The Broad Institute Genomics Platform"/>
            <consortium name="The Broad Institute Genome Sequencing Center for Infectious Disease"/>
            <person name="Wu L."/>
            <person name="Ma J."/>
        </authorList>
    </citation>
    <scope>NUCLEOTIDE SEQUENCE [LARGE SCALE GENOMIC DNA]</scope>
    <source>
        <strain evidence="2">TISTR 1827</strain>
    </source>
</reference>
<accession>A0ABW5R2V5</accession>
<evidence type="ECO:0000313" key="1">
    <source>
        <dbReference type="EMBL" id="MFD2662123.1"/>
    </source>
</evidence>
<sequence>MTNGPFGRSSNTSRSGHRAGDGWKPWNWMLFPFSSVKADTESVYAASVGYGVYEIDASGTWNKMDKGLADQTSVNHLQLSNGILSACTSEGLYQYAEDKWVHEGLSIPCYQYRVLGKAEYAATEYGLWCRIGRKWEQMALPDKRVFDFMNLPQFIVAGHSDGLSLYDRYMDDWADYELGRAVTSLAVFRGRVVGTTDKGELLLGDTRGRFDQVRFGKTFIFSVASFGRNVFACTDKGLFRLANLRNQTTLLPVKLGIPVTEVDFLNGNLYMATLFQGIHAMEW</sequence>
<name>A0ABW5R2V5_9BACL</name>
<evidence type="ECO:0000313" key="2">
    <source>
        <dbReference type="Proteomes" id="UP001597493"/>
    </source>
</evidence>
<dbReference type="Proteomes" id="UP001597493">
    <property type="component" value="Unassembled WGS sequence"/>
</dbReference>
<protein>
    <submittedName>
        <fullName evidence="1">Uncharacterized protein</fullName>
    </submittedName>
</protein>
<keyword evidence="2" id="KW-1185">Reference proteome</keyword>
<dbReference type="RefSeq" id="WP_379275926.1">
    <property type="nucleotide sequence ID" value="NZ_JBHUGT010000023.1"/>
</dbReference>
<proteinExistence type="predicted"/>
<gene>
    <name evidence="1" type="ORF">ACFSW5_17850</name>
</gene>
<comment type="caution">
    <text evidence="1">The sequence shown here is derived from an EMBL/GenBank/DDBJ whole genome shotgun (WGS) entry which is preliminary data.</text>
</comment>